<protein>
    <submittedName>
        <fullName evidence="5">Site-specific integrase</fullName>
    </submittedName>
</protein>
<comment type="similarity">
    <text evidence="1">Belongs to the 'phage' integrase family.</text>
</comment>
<evidence type="ECO:0000313" key="5">
    <source>
        <dbReference type="EMBL" id="MEA5425450.1"/>
    </source>
</evidence>
<feature type="domain" description="Tyr recombinase" evidence="4">
    <location>
        <begin position="147"/>
        <end position="314"/>
    </location>
</feature>
<accession>A0ABU5SDT0</accession>
<evidence type="ECO:0000256" key="2">
    <source>
        <dbReference type="ARBA" id="ARBA00023125"/>
    </source>
</evidence>
<evidence type="ECO:0000313" key="6">
    <source>
        <dbReference type="Proteomes" id="UP001302222"/>
    </source>
</evidence>
<dbReference type="EMBL" id="JAYGIM010000001">
    <property type="protein sequence ID" value="MEA5425450.1"/>
    <property type="molecule type" value="Genomic_DNA"/>
</dbReference>
<dbReference type="InterPro" id="IPR050090">
    <property type="entry name" value="Tyrosine_recombinase_XerCD"/>
</dbReference>
<comment type="caution">
    <text evidence="5">The sequence shown here is derived from an EMBL/GenBank/DDBJ whole genome shotgun (WGS) entry which is preliminary data.</text>
</comment>
<dbReference type="Pfam" id="PF00589">
    <property type="entry name" value="Phage_integrase"/>
    <property type="match status" value="1"/>
</dbReference>
<dbReference type="PANTHER" id="PTHR30349">
    <property type="entry name" value="PHAGE INTEGRASE-RELATED"/>
    <property type="match status" value="1"/>
</dbReference>
<evidence type="ECO:0000256" key="3">
    <source>
        <dbReference type="ARBA" id="ARBA00023172"/>
    </source>
</evidence>
<dbReference type="PROSITE" id="PS51898">
    <property type="entry name" value="TYR_RECOMBINASE"/>
    <property type="match status" value="1"/>
</dbReference>
<name>A0ABU5SDT0_9BACT</name>
<gene>
    <name evidence="5" type="ORF">VB798_02630</name>
</gene>
<dbReference type="Gene3D" id="1.10.150.130">
    <property type="match status" value="1"/>
</dbReference>
<reference evidence="5 6" key="1">
    <citation type="submission" date="2023-12" db="EMBL/GenBank/DDBJ databases">
        <title>Novel species of the genus Arcicella isolated from rivers.</title>
        <authorList>
            <person name="Lu H."/>
        </authorList>
    </citation>
    <scope>NUCLEOTIDE SEQUENCE [LARGE SCALE GENOMIC DNA]</scope>
    <source>
        <strain evidence="5 6">DC25W</strain>
    </source>
</reference>
<dbReference type="RefSeq" id="WP_323255663.1">
    <property type="nucleotide sequence ID" value="NZ_JAYGIM010000001.1"/>
</dbReference>
<dbReference type="Gene3D" id="1.10.443.10">
    <property type="entry name" value="Intergrase catalytic core"/>
    <property type="match status" value="1"/>
</dbReference>
<proteinExistence type="inferred from homology"/>
<keyword evidence="3" id="KW-0233">DNA recombination</keyword>
<keyword evidence="6" id="KW-1185">Reference proteome</keyword>
<dbReference type="PANTHER" id="PTHR30349:SF64">
    <property type="entry name" value="PROPHAGE INTEGRASE INTD-RELATED"/>
    <property type="match status" value="1"/>
</dbReference>
<dbReference type="InterPro" id="IPR011010">
    <property type="entry name" value="DNA_brk_join_enz"/>
</dbReference>
<organism evidence="5 6">
    <name type="scientific">Arcicella lustrica</name>
    <dbReference type="NCBI Taxonomy" id="2984196"/>
    <lineage>
        <taxon>Bacteria</taxon>
        <taxon>Pseudomonadati</taxon>
        <taxon>Bacteroidota</taxon>
        <taxon>Cytophagia</taxon>
        <taxon>Cytophagales</taxon>
        <taxon>Flectobacillaceae</taxon>
        <taxon>Arcicella</taxon>
    </lineage>
</organism>
<keyword evidence="2" id="KW-0238">DNA-binding</keyword>
<evidence type="ECO:0000256" key="1">
    <source>
        <dbReference type="ARBA" id="ARBA00008857"/>
    </source>
</evidence>
<dbReference type="InterPro" id="IPR025269">
    <property type="entry name" value="SAM-like_dom"/>
</dbReference>
<dbReference type="SUPFAM" id="SSF56349">
    <property type="entry name" value="DNA breaking-rejoining enzymes"/>
    <property type="match status" value="1"/>
</dbReference>
<dbReference type="Proteomes" id="UP001302222">
    <property type="component" value="Unassembled WGS sequence"/>
</dbReference>
<dbReference type="InterPro" id="IPR010998">
    <property type="entry name" value="Integrase_recombinase_N"/>
</dbReference>
<sequence length="317" mass="37036">MWSLSEPTKSAKQIRALSLYMGKDLPALTLLKVYQKYITDKKECWNGTPKQLAKNTIQRWYNCMKYLSEFLKDKDMELNEIDIDFGHRLYLYLIKKKQRRNTEKKIGHDYAVRNLTYLSEVLDFAKRKTYIIANPLDIEEYKRNPPKEIESLTQNELQTLAGFQFTGILEDARITFLAMAYSGLNHCDLHYLERIKDSESIVLKIDRQKNLKRYTDKAIIPILPELRKLLEAINYQLPSHDINVINRHLHVFEGLLCVDISITTYTARKTAGMLLSERGVSIDVVSKILGHTSIITTQRHYLKVVEKRVLAETKHLM</sequence>
<dbReference type="InterPro" id="IPR013762">
    <property type="entry name" value="Integrase-like_cat_sf"/>
</dbReference>
<dbReference type="Pfam" id="PF13102">
    <property type="entry name" value="Phage_int_SAM_5"/>
    <property type="match status" value="1"/>
</dbReference>
<dbReference type="InterPro" id="IPR002104">
    <property type="entry name" value="Integrase_catalytic"/>
</dbReference>
<evidence type="ECO:0000259" key="4">
    <source>
        <dbReference type="PROSITE" id="PS51898"/>
    </source>
</evidence>